<organism evidence="1 2">
    <name type="scientific">Crotalaria pallida</name>
    <name type="common">Smooth rattlebox</name>
    <name type="synonym">Crotalaria striata</name>
    <dbReference type="NCBI Taxonomy" id="3830"/>
    <lineage>
        <taxon>Eukaryota</taxon>
        <taxon>Viridiplantae</taxon>
        <taxon>Streptophyta</taxon>
        <taxon>Embryophyta</taxon>
        <taxon>Tracheophyta</taxon>
        <taxon>Spermatophyta</taxon>
        <taxon>Magnoliopsida</taxon>
        <taxon>eudicotyledons</taxon>
        <taxon>Gunneridae</taxon>
        <taxon>Pentapetalae</taxon>
        <taxon>rosids</taxon>
        <taxon>fabids</taxon>
        <taxon>Fabales</taxon>
        <taxon>Fabaceae</taxon>
        <taxon>Papilionoideae</taxon>
        <taxon>50 kb inversion clade</taxon>
        <taxon>genistoids sensu lato</taxon>
        <taxon>core genistoids</taxon>
        <taxon>Crotalarieae</taxon>
        <taxon>Crotalaria</taxon>
    </lineage>
</organism>
<evidence type="ECO:0000313" key="2">
    <source>
        <dbReference type="Proteomes" id="UP001372338"/>
    </source>
</evidence>
<reference evidence="1 2" key="1">
    <citation type="submission" date="2024-01" db="EMBL/GenBank/DDBJ databases">
        <title>The genomes of 5 underutilized Papilionoideae crops provide insights into root nodulation and disease resistanc.</title>
        <authorList>
            <person name="Yuan L."/>
        </authorList>
    </citation>
    <scope>NUCLEOTIDE SEQUENCE [LARGE SCALE GENOMIC DNA]</scope>
    <source>
        <strain evidence="1">ZHUSHIDOU_FW_LH</strain>
        <tissue evidence="1">Leaf</tissue>
    </source>
</reference>
<name>A0AAN9PA73_CROPI</name>
<dbReference type="AlphaFoldDB" id="A0AAN9PA73"/>
<protein>
    <submittedName>
        <fullName evidence="1">Uncharacterized protein</fullName>
    </submittedName>
</protein>
<accession>A0AAN9PA73</accession>
<comment type="caution">
    <text evidence="1">The sequence shown here is derived from an EMBL/GenBank/DDBJ whole genome shotgun (WGS) entry which is preliminary data.</text>
</comment>
<evidence type="ECO:0000313" key="1">
    <source>
        <dbReference type="EMBL" id="KAK7290357.1"/>
    </source>
</evidence>
<proteinExistence type="predicted"/>
<dbReference type="Proteomes" id="UP001372338">
    <property type="component" value="Unassembled WGS sequence"/>
</dbReference>
<keyword evidence="2" id="KW-1185">Reference proteome</keyword>
<gene>
    <name evidence="1" type="ORF">RIF29_04713</name>
</gene>
<dbReference type="EMBL" id="JAYWIO010000001">
    <property type="protein sequence ID" value="KAK7290357.1"/>
    <property type="molecule type" value="Genomic_DNA"/>
</dbReference>
<sequence>MASMKIYNSSLALTLSFVQQSNNDSKETFVFLHHPLAAKKKARAEEVRNVTVKKVKGKTTSSSSAPEKHKSYLPDKADLFGFFANASGLSRNVHPY</sequence>